<feature type="transmembrane region" description="Helical" evidence="1">
    <location>
        <begin position="39"/>
        <end position="59"/>
    </location>
</feature>
<comment type="caution">
    <text evidence="2">The sequence shown here is derived from an EMBL/GenBank/DDBJ whole genome shotgun (WGS) entry which is preliminary data.</text>
</comment>
<organism evidence="2 3">
    <name type="scientific">Hoeflea olei</name>
    <dbReference type="NCBI Taxonomy" id="1480615"/>
    <lineage>
        <taxon>Bacteria</taxon>
        <taxon>Pseudomonadati</taxon>
        <taxon>Pseudomonadota</taxon>
        <taxon>Alphaproteobacteria</taxon>
        <taxon>Hyphomicrobiales</taxon>
        <taxon>Rhizobiaceae</taxon>
        <taxon>Hoeflea</taxon>
    </lineage>
</organism>
<keyword evidence="1" id="KW-1133">Transmembrane helix</keyword>
<keyword evidence="1" id="KW-0812">Transmembrane</keyword>
<sequence>MTDIKPWWQSKTLWGAIVTLGSAVIGLVGIDVGDADQEALIELLTAFGAAAGGVITIIGRISAKSRIG</sequence>
<evidence type="ECO:0008006" key="4">
    <source>
        <dbReference type="Google" id="ProtNLM"/>
    </source>
</evidence>
<protein>
    <recommendedName>
        <fullName evidence="4">Holin</fullName>
    </recommendedName>
</protein>
<evidence type="ECO:0000313" key="3">
    <source>
        <dbReference type="Proteomes" id="UP000094795"/>
    </source>
</evidence>
<name>A0A1C1YQT0_9HYPH</name>
<dbReference type="RefSeq" id="WP_066183903.1">
    <property type="nucleotide sequence ID" value="NZ_LQZT01000049.1"/>
</dbReference>
<proteinExistence type="predicted"/>
<gene>
    <name evidence="2" type="ORF">AWJ14_14935</name>
</gene>
<dbReference type="OrthoDB" id="7508901at2"/>
<feature type="transmembrane region" description="Helical" evidence="1">
    <location>
        <begin position="12"/>
        <end position="33"/>
    </location>
</feature>
<reference evidence="2 3" key="1">
    <citation type="submission" date="2015-12" db="EMBL/GenBank/DDBJ databases">
        <authorList>
            <person name="Shamseldin A."/>
            <person name="Moawad H."/>
            <person name="Abd El-Rahim W.M."/>
            <person name="Sadowsky M.J."/>
        </authorList>
    </citation>
    <scope>NUCLEOTIDE SEQUENCE [LARGE SCALE GENOMIC DNA]</scope>
    <source>
        <strain evidence="2 3">JC234</strain>
    </source>
</reference>
<keyword evidence="1" id="KW-0472">Membrane</keyword>
<dbReference type="STRING" id="1480615.AWJ14_14935"/>
<evidence type="ECO:0000256" key="1">
    <source>
        <dbReference type="SAM" id="Phobius"/>
    </source>
</evidence>
<keyword evidence="3" id="KW-1185">Reference proteome</keyword>
<accession>A0A1C1YQT0</accession>
<evidence type="ECO:0000313" key="2">
    <source>
        <dbReference type="EMBL" id="OCW55776.1"/>
    </source>
</evidence>
<dbReference type="Proteomes" id="UP000094795">
    <property type="component" value="Unassembled WGS sequence"/>
</dbReference>
<dbReference type="EMBL" id="LQZT01000049">
    <property type="protein sequence ID" value="OCW55776.1"/>
    <property type="molecule type" value="Genomic_DNA"/>
</dbReference>
<dbReference type="AlphaFoldDB" id="A0A1C1YQT0"/>